<dbReference type="AlphaFoldDB" id="A0A537KHS4"/>
<organism evidence="3 4">
    <name type="scientific">Candidatus Segetimicrobium genomatis</name>
    <dbReference type="NCBI Taxonomy" id="2569760"/>
    <lineage>
        <taxon>Bacteria</taxon>
        <taxon>Bacillati</taxon>
        <taxon>Candidatus Sysuimicrobiota</taxon>
        <taxon>Candidatus Sysuimicrobiia</taxon>
        <taxon>Candidatus Sysuimicrobiales</taxon>
        <taxon>Candidatus Segetimicrobiaceae</taxon>
        <taxon>Candidatus Segetimicrobium</taxon>
    </lineage>
</organism>
<reference evidence="3 4" key="1">
    <citation type="journal article" date="2019" name="Nat. Microbiol.">
        <title>Mediterranean grassland soil C-N compound turnover is dependent on rainfall and depth, and is mediated by genomically divergent microorganisms.</title>
        <authorList>
            <person name="Diamond S."/>
            <person name="Andeer P.F."/>
            <person name="Li Z."/>
            <person name="Crits-Christoph A."/>
            <person name="Burstein D."/>
            <person name="Anantharaman K."/>
            <person name="Lane K.R."/>
            <person name="Thomas B.C."/>
            <person name="Pan C."/>
            <person name="Northen T.R."/>
            <person name="Banfield J.F."/>
        </authorList>
    </citation>
    <scope>NUCLEOTIDE SEQUENCE [LARGE SCALE GENOMIC DNA]</scope>
    <source>
        <strain evidence="3">NP_4</strain>
    </source>
</reference>
<feature type="chain" id="PRO_5021836380" description="IPT/TIG domain-containing protein" evidence="2">
    <location>
        <begin position="40"/>
        <end position="425"/>
    </location>
</feature>
<accession>A0A537KHS4</accession>
<proteinExistence type="predicted"/>
<feature type="signal peptide" evidence="2">
    <location>
        <begin position="1"/>
        <end position="39"/>
    </location>
</feature>
<name>A0A537KHS4_9BACT</name>
<feature type="compositionally biased region" description="Basic and acidic residues" evidence="1">
    <location>
        <begin position="387"/>
        <end position="397"/>
    </location>
</feature>
<evidence type="ECO:0008006" key="5">
    <source>
        <dbReference type="Google" id="ProtNLM"/>
    </source>
</evidence>
<evidence type="ECO:0000313" key="4">
    <source>
        <dbReference type="Proteomes" id="UP000319353"/>
    </source>
</evidence>
<gene>
    <name evidence="3" type="ORF">E6H01_14530</name>
</gene>
<sequence>MKRIQVKIGGLRMRTNSVIALLVGTVLGMSLAAVPAAHAQQFFDDFNRPDSVDIGNGWVEKTPGAFSLAGNQVIKAPTSTGFADNLVYRPSGENMLDGEASVEVRFNSMPPGYAQVFVRGQTSTIANAGVFDGYLLYTDNDPGRALLDRIENGGFAPLTQITINPGLNTVDTFRLRLRATGINPVTLAAIVERFTGTSWTVIGQATVNDTAPTRFATAGSVGFTGFIEGGVYTYDNFTGTSFDGGGGVNPAPTTTGLTPASAVAGSPGFTLTVNGSGFVPASVVQWNGTDRPTTFVSATELTAALARADLAATGTTQAIFFGPGSERPLLGRFQPTGQCRSGQWMDGEVSAGVFHPEQRSRGHRHGDHRLSRCDRLPACGRGSARCRGRDRVPRAGRPELPAGPRPDSAGYGRSGGHAGRLHDIR</sequence>
<evidence type="ECO:0000313" key="3">
    <source>
        <dbReference type="EMBL" id="TMI95192.1"/>
    </source>
</evidence>
<comment type="caution">
    <text evidence="3">The sequence shown here is derived from an EMBL/GenBank/DDBJ whole genome shotgun (WGS) entry which is preliminary data.</text>
</comment>
<dbReference type="InterPro" id="IPR013783">
    <property type="entry name" value="Ig-like_fold"/>
</dbReference>
<evidence type="ECO:0000256" key="2">
    <source>
        <dbReference type="SAM" id="SignalP"/>
    </source>
</evidence>
<dbReference type="SUPFAM" id="SSF81296">
    <property type="entry name" value="E set domains"/>
    <property type="match status" value="1"/>
</dbReference>
<protein>
    <recommendedName>
        <fullName evidence="5">IPT/TIG domain-containing protein</fullName>
    </recommendedName>
</protein>
<dbReference type="Proteomes" id="UP000319353">
    <property type="component" value="Unassembled WGS sequence"/>
</dbReference>
<dbReference type="EMBL" id="VBAL01000298">
    <property type="protein sequence ID" value="TMI95192.1"/>
    <property type="molecule type" value="Genomic_DNA"/>
</dbReference>
<evidence type="ECO:0000256" key="1">
    <source>
        <dbReference type="SAM" id="MobiDB-lite"/>
    </source>
</evidence>
<dbReference type="Gene3D" id="2.60.40.10">
    <property type="entry name" value="Immunoglobulins"/>
    <property type="match status" value="1"/>
</dbReference>
<dbReference type="InterPro" id="IPR014756">
    <property type="entry name" value="Ig_E-set"/>
</dbReference>
<keyword evidence="2" id="KW-0732">Signal</keyword>
<feature type="region of interest" description="Disordered" evidence="1">
    <location>
        <begin position="382"/>
        <end position="425"/>
    </location>
</feature>